<evidence type="ECO:0000313" key="12">
    <source>
        <dbReference type="EMBL" id="GAQ78956.1"/>
    </source>
</evidence>
<feature type="transmembrane region" description="Helical" evidence="10">
    <location>
        <begin position="920"/>
        <end position="942"/>
    </location>
</feature>
<keyword evidence="12" id="KW-0407">Ion channel</keyword>
<dbReference type="InterPro" id="IPR005821">
    <property type="entry name" value="Ion_trans_dom"/>
</dbReference>
<feature type="region of interest" description="Disordered" evidence="9">
    <location>
        <begin position="520"/>
        <end position="700"/>
    </location>
</feature>
<dbReference type="Gene3D" id="3.40.50.300">
    <property type="entry name" value="P-loop containing nucleotide triphosphate hydrolases"/>
    <property type="match status" value="1"/>
</dbReference>
<feature type="transmembrane region" description="Helical" evidence="10">
    <location>
        <begin position="973"/>
        <end position="992"/>
    </location>
</feature>
<evidence type="ECO:0000313" key="13">
    <source>
        <dbReference type="Proteomes" id="UP000054558"/>
    </source>
</evidence>
<evidence type="ECO:0000259" key="11">
    <source>
        <dbReference type="PROSITE" id="PS50042"/>
    </source>
</evidence>
<keyword evidence="3 10" id="KW-0812">Transmembrane</keyword>
<feature type="region of interest" description="Disordered" evidence="9">
    <location>
        <begin position="276"/>
        <end position="388"/>
    </location>
</feature>
<evidence type="ECO:0000256" key="10">
    <source>
        <dbReference type="SAM" id="Phobius"/>
    </source>
</evidence>
<keyword evidence="7" id="KW-0406">Ion transport</keyword>
<dbReference type="Gene3D" id="2.60.120.10">
    <property type="entry name" value="Jelly Rolls"/>
    <property type="match status" value="1"/>
</dbReference>
<evidence type="ECO:0000256" key="3">
    <source>
        <dbReference type="ARBA" id="ARBA00022692"/>
    </source>
</evidence>
<evidence type="ECO:0000256" key="9">
    <source>
        <dbReference type="SAM" id="MobiDB-lite"/>
    </source>
</evidence>
<dbReference type="Proteomes" id="UP000054558">
    <property type="component" value="Unassembled WGS sequence"/>
</dbReference>
<keyword evidence="6 10" id="KW-1133">Transmembrane helix</keyword>
<feature type="compositionally biased region" description="Polar residues" evidence="9">
    <location>
        <begin position="665"/>
        <end position="676"/>
    </location>
</feature>
<keyword evidence="13" id="KW-1185">Reference proteome</keyword>
<proteinExistence type="predicted"/>
<sequence>MDGRSPACLLVLCGLPAVGKTSLAQAVLDHLVQSGAPIKAFHVCFDHYINKELMGNSELERAELSGAPGPGQVVMGTLEPKRGELRESPEVEQLTLQGASFKIERGDSRVFPVKPLQGDWRETPELERGDTGETLKREWAEPTGSPELEWAGFSPELWKRARRLAIQKVEELLREANEKEGPLAQRTLVIADDNFHLRSMRRELYVLARTLRAAIVFLYATTVLETSLSRNALRPPGKQVPKESILRMAATFEPPGQSAFLVGGCTGTSSRVCQSEGAEVHTEGGPDVLKGGPQSLEPAETKDGLELKRATSNPALDVSSHEASKTWKPGASREAELFGGGKEQGPSRPLTNRAADYSSDSSKGAEARRGMAGIARDGESALPERGQKGRTWEAPVVIIDTSVERGRTERAAEVWHRVWDAWGQAPEEPPDRAEEEAKRAAAVAATADSILHALDLRTRRALSSAMLDADKTGRHVIVDKKTLAQPLNRRRAASEVCCTSCSPLNCGSVGLNGLKRAALRRHRSGPASPRELVTEPDETSGGAMATQEDQCTQNPAGLHQRHRASLQRNEEEQTDQEIRQSSAEGQEGPPAKESRNVESALGPTLSKGQLMPDGRQRRRKGSRSRKRGQYKTETDTNRGNRADDQEGTRTKDRGNTESQKETLKSFASDSEANLTVHSRDRHASSILSSPTEWDPEGPKDVRPYRRYFESKQDESAPSTKSVFEVQGFAGAHGATPPASSDRFLQRAGKLLDRVFPVMHPLSHFMAIENLIFGLLVLYSLFSVTYQIGFDQTPQKAWLYFETAVDAMYYVDCVIQFRVGYFSGTKLPASAQKRMIELGGAIPNTVMDGRRVAWHYFTHWFFVDFASSFPFDIVFAYIKPNRPWSLQFFMLLKLLRLPRFWRARSQLRRFFSQSQDEIISLFTTIIFIFFYCHLSGCVFWYIVQHEHTPNNFAELATWDDNGVDRPLQVAPPEITYLAVLYFLVVSFASVGYGDLHPSGAAPERIWAIFNGAISAICLGYVVGKITSLVFTRSERRMQLRERFDVLHRVVEREKLPEMLAVRMTQQLATIWESKIYRYNEEEMFNELPPHLRAEFLATWWIRHIKPSALFPHYFPYLRAILSQANRQLSPPGDYVVREGQISRSLYVVWKGHLVISSSRAVESHEPNEDLCNDPEGDWKNGGFRSAPRQGRRRSWTKEKASQIKEWFTRTKHRGDDFSVSSDATDVSSADDWDSTDSETAERGDHRSKRHWEVGAGTIIGERALMNELARRMRERGPDWERIRVSSINMDVTARSIDETYILRILIDDLIIDDFPPLLEDLMEALKHYEYTPPGVKNRDT</sequence>
<dbReference type="PANTHER" id="PTHR45689">
    <property type="entry name" value="I[[H]] CHANNEL, ISOFORM E"/>
    <property type="match status" value="1"/>
</dbReference>
<feature type="compositionally biased region" description="Low complexity" evidence="9">
    <location>
        <begin position="1216"/>
        <end position="1226"/>
    </location>
</feature>
<feature type="transmembrane region" description="Helical" evidence="10">
    <location>
        <begin position="770"/>
        <end position="789"/>
    </location>
</feature>
<dbReference type="GO" id="GO:0005524">
    <property type="term" value="F:ATP binding"/>
    <property type="evidence" value="ECO:0007669"/>
    <property type="project" value="UniProtKB-KW"/>
</dbReference>
<protein>
    <submittedName>
        <fullName evidence="12">Voltage-gated shaker-like K+ channel subunit beta</fullName>
    </submittedName>
</protein>
<evidence type="ECO:0000256" key="2">
    <source>
        <dbReference type="ARBA" id="ARBA00022448"/>
    </source>
</evidence>
<evidence type="ECO:0000256" key="8">
    <source>
        <dbReference type="ARBA" id="ARBA00023136"/>
    </source>
</evidence>
<dbReference type="GO" id="GO:0071805">
    <property type="term" value="P:potassium ion transmembrane transport"/>
    <property type="evidence" value="ECO:0000318"/>
    <property type="project" value="GO_Central"/>
</dbReference>
<feature type="transmembrane region" description="Helical" evidence="10">
    <location>
        <begin position="1004"/>
        <end position="1022"/>
    </location>
</feature>
<dbReference type="Gene3D" id="1.10.287.70">
    <property type="match status" value="1"/>
</dbReference>
<keyword evidence="8 10" id="KW-0472">Membrane</keyword>
<comment type="subcellular location">
    <subcellularLocation>
        <location evidence="1">Membrane</location>
        <topology evidence="1">Multi-pass membrane protein</topology>
    </subcellularLocation>
</comment>
<dbReference type="InterPro" id="IPR051413">
    <property type="entry name" value="K/Na_HCN_channel"/>
</dbReference>
<evidence type="ECO:0000256" key="1">
    <source>
        <dbReference type="ARBA" id="ARBA00004141"/>
    </source>
</evidence>
<feature type="region of interest" description="Disordered" evidence="9">
    <location>
        <begin position="1163"/>
        <end position="1196"/>
    </location>
</feature>
<evidence type="ECO:0000256" key="5">
    <source>
        <dbReference type="ARBA" id="ARBA00022840"/>
    </source>
</evidence>
<feature type="compositionally biased region" description="Basic and acidic residues" evidence="9">
    <location>
        <begin position="630"/>
        <end position="663"/>
    </location>
</feature>
<dbReference type="GO" id="GO:0098855">
    <property type="term" value="C:HCN channel complex"/>
    <property type="evidence" value="ECO:0000318"/>
    <property type="project" value="GO_Central"/>
</dbReference>
<dbReference type="EMBL" id="DF236970">
    <property type="protein sequence ID" value="GAQ78956.1"/>
    <property type="molecule type" value="Genomic_DNA"/>
</dbReference>
<reference evidence="12 13" key="1">
    <citation type="journal article" date="2014" name="Nat. Commun.">
        <title>Klebsormidium flaccidum genome reveals primary factors for plant terrestrial adaptation.</title>
        <authorList>
            <person name="Hori K."/>
            <person name="Maruyama F."/>
            <person name="Fujisawa T."/>
            <person name="Togashi T."/>
            <person name="Yamamoto N."/>
            <person name="Seo M."/>
            <person name="Sato S."/>
            <person name="Yamada T."/>
            <person name="Mori H."/>
            <person name="Tajima N."/>
            <person name="Moriyama T."/>
            <person name="Ikeuchi M."/>
            <person name="Watanabe M."/>
            <person name="Wada H."/>
            <person name="Kobayashi K."/>
            <person name="Saito M."/>
            <person name="Masuda T."/>
            <person name="Sasaki-Sekimoto Y."/>
            <person name="Mashiguchi K."/>
            <person name="Awai K."/>
            <person name="Shimojima M."/>
            <person name="Masuda S."/>
            <person name="Iwai M."/>
            <person name="Nobusawa T."/>
            <person name="Narise T."/>
            <person name="Kondo S."/>
            <person name="Saito H."/>
            <person name="Sato R."/>
            <person name="Murakawa M."/>
            <person name="Ihara Y."/>
            <person name="Oshima-Yamada Y."/>
            <person name="Ohtaka K."/>
            <person name="Satoh M."/>
            <person name="Sonobe K."/>
            <person name="Ishii M."/>
            <person name="Ohtani R."/>
            <person name="Kanamori-Sato M."/>
            <person name="Honoki R."/>
            <person name="Miyazaki D."/>
            <person name="Mochizuki H."/>
            <person name="Umetsu J."/>
            <person name="Higashi K."/>
            <person name="Shibata D."/>
            <person name="Kamiya Y."/>
            <person name="Sato N."/>
            <person name="Nakamura Y."/>
            <person name="Tabata S."/>
            <person name="Ida S."/>
            <person name="Kurokawa K."/>
            <person name="Ohta H."/>
        </authorList>
    </citation>
    <scope>NUCLEOTIDE SEQUENCE [LARGE SCALE GENOMIC DNA]</scope>
    <source>
        <strain evidence="12 13">NIES-2285</strain>
    </source>
</reference>
<dbReference type="SUPFAM" id="SSF52540">
    <property type="entry name" value="P-loop containing nucleoside triphosphate hydrolases"/>
    <property type="match status" value="1"/>
</dbReference>
<organism evidence="12 13">
    <name type="scientific">Klebsormidium nitens</name>
    <name type="common">Green alga</name>
    <name type="synonym">Ulothrix nitens</name>
    <dbReference type="NCBI Taxonomy" id="105231"/>
    <lineage>
        <taxon>Eukaryota</taxon>
        <taxon>Viridiplantae</taxon>
        <taxon>Streptophyta</taxon>
        <taxon>Klebsormidiophyceae</taxon>
        <taxon>Klebsormidiales</taxon>
        <taxon>Klebsormidiaceae</taxon>
        <taxon>Klebsormidium</taxon>
    </lineage>
</organism>
<accession>A0A1Y1HQT6</accession>
<feature type="compositionally biased region" description="Basic and acidic residues" evidence="9">
    <location>
        <begin position="299"/>
        <end position="309"/>
    </location>
</feature>
<dbReference type="GO" id="GO:0003254">
    <property type="term" value="P:regulation of membrane depolarization"/>
    <property type="evidence" value="ECO:0000318"/>
    <property type="project" value="GO_Central"/>
</dbReference>
<dbReference type="InterPro" id="IPR018490">
    <property type="entry name" value="cNMP-bd_dom_sf"/>
</dbReference>
<evidence type="ECO:0000256" key="6">
    <source>
        <dbReference type="ARBA" id="ARBA00022989"/>
    </source>
</evidence>
<gene>
    <name evidence="12" type="ORF">KFL_000210430</name>
</gene>
<feature type="compositionally biased region" description="Basic and acidic residues" evidence="9">
    <location>
        <begin position="319"/>
        <end position="336"/>
    </location>
</feature>
<dbReference type="Pfam" id="PF00520">
    <property type="entry name" value="Ion_trans"/>
    <property type="match status" value="1"/>
</dbReference>
<dbReference type="PROSITE" id="PS50042">
    <property type="entry name" value="CNMP_BINDING_3"/>
    <property type="match status" value="1"/>
</dbReference>
<feature type="domain" description="Cyclic nucleotide-binding" evidence="11">
    <location>
        <begin position="1125"/>
        <end position="1154"/>
    </location>
</feature>
<dbReference type="InterPro" id="IPR013641">
    <property type="entry name" value="KTI12/PSTK"/>
</dbReference>
<feature type="transmembrane region" description="Helical" evidence="10">
    <location>
        <begin position="856"/>
        <end position="877"/>
    </location>
</feature>
<dbReference type="SUPFAM" id="SSF81324">
    <property type="entry name" value="Voltage-gated potassium channels"/>
    <property type="match status" value="1"/>
</dbReference>
<feature type="compositionally biased region" description="Acidic residues" evidence="9">
    <location>
        <begin position="1227"/>
        <end position="1237"/>
    </location>
</feature>
<keyword evidence="4" id="KW-0547">Nucleotide-binding</keyword>
<dbReference type="Pfam" id="PF08433">
    <property type="entry name" value="KTI12"/>
    <property type="match status" value="1"/>
</dbReference>
<dbReference type="InterPro" id="IPR014710">
    <property type="entry name" value="RmlC-like_jellyroll"/>
</dbReference>
<feature type="compositionally biased region" description="Basic residues" evidence="9">
    <location>
        <begin position="616"/>
        <end position="629"/>
    </location>
</feature>
<dbReference type="SUPFAM" id="SSF51206">
    <property type="entry name" value="cAMP-binding domain-like"/>
    <property type="match status" value="1"/>
</dbReference>
<evidence type="ECO:0000256" key="7">
    <source>
        <dbReference type="ARBA" id="ARBA00023065"/>
    </source>
</evidence>
<dbReference type="OrthoDB" id="426293at2759"/>
<evidence type="ECO:0000256" key="4">
    <source>
        <dbReference type="ARBA" id="ARBA00022741"/>
    </source>
</evidence>
<dbReference type="InterPro" id="IPR000595">
    <property type="entry name" value="cNMP-bd_dom"/>
</dbReference>
<dbReference type="PANTHER" id="PTHR45689:SF5">
    <property type="entry name" value="I[[H]] CHANNEL, ISOFORM E"/>
    <property type="match status" value="1"/>
</dbReference>
<keyword evidence="5" id="KW-0067">ATP-binding</keyword>
<keyword evidence="2" id="KW-0813">Transport</keyword>
<dbReference type="Gene3D" id="1.10.287.630">
    <property type="entry name" value="Helix hairpin bin"/>
    <property type="match status" value="1"/>
</dbReference>
<name>A0A1Y1HQT6_KLENI</name>
<dbReference type="GO" id="GO:0005249">
    <property type="term" value="F:voltage-gated potassium channel activity"/>
    <property type="evidence" value="ECO:0000318"/>
    <property type="project" value="GO_Central"/>
</dbReference>
<feature type="region of interest" description="Disordered" evidence="9">
    <location>
        <begin position="1216"/>
        <end position="1247"/>
    </location>
</feature>
<dbReference type="GO" id="GO:0035725">
    <property type="term" value="P:sodium ion transmembrane transport"/>
    <property type="evidence" value="ECO:0000318"/>
    <property type="project" value="GO_Central"/>
</dbReference>
<dbReference type="InterPro" id="IPR027417">
    <property type="entry name" value="P-loop_NTPase"/>
</dbReference>